<comment type="cofactor">
    <cofactor evidence="1 19">
        <name>Mg(2+)</name>
        <dbReference type="ChEBI" id="CHEBI:18420"/>
    </cofactor>
</comment>
<dbReference type="PANTHER" id="PTHR34148:SF1">
    <property type="entry name" value="ADENOSYLCOBINAMIDE-GDP RIBAZOLETRANSFERASE"/>
    <property type="match status" value="1"/>
</dbReference>
<comment type="function">
    <text evidence="14 19">Joins adenosylcobinamide-GDP and alpha-ribazole to generate adenosylcobalamin (Ado-cobalamin). Also synthesizes adenosylcobalamin 5'-phosphate from adenosylcobinamide-GDP and alpha-ribazole 5'-phosphate.</text>
</comment>
<feature type="transmembrane region" description="Helical" evidence="19">
    <location>
        <begin position="57"/>
        <end position="75"/>
    </location>
</feature>
<evidence type="ECO:0000256" key="18">
    <source>
        <dbReference type="ARBA" id="ARBA00049504"/>
    </source>
</evidence>
<comment type="pathway">
    <text evidence="3 19">Cofactor biosynthesis; adenosylcobalamin biosynthesis; adenosylcobalamin from cob(II)yrinate a,c-diamide: step 7/7.</text>
</comment>
<dbReference type="InterPro" id="IPR003805">
    <property type="entry name" value="CobS"/>
</dbReference>
<evidence type="ECO:0000256" key="15">
    <source>
        <dbReference type="ARBA" id="ARBA00032605"/>
    </source>
</evidence>
<keyword evidence="13 19" id="KW-0472">Membrane</keyword>
<dbReference type="EMBL" id="CAACYI010000001">
    <property type="protein sequence ID" value="VFB16286.1"/>
    <property type="molecule type" value="Genomic_DNA"/>
</dbReference>
<evidence type="ECO:0000256" key="14">
    <source>
        <dbReference type="ARBA" id="ARBA00025228"/>
    </source>
</evidence>
<evidence type="ECO:0000313" key="21">
    <source>
        <dbReference type="Proteomes" id="UP000377798"/>
    </source>
</evidence>
<comment type="subcellular location">
    <subcellularLocation>
        <location evidence="2 19">Cell membrane</location>
        <topology evidence="2 19">Multi-pass membrane protein</topology>
    </subcellularLocation>
</comment>
<dbReference type="NCBIfam" id="TIGR00317">
    <property type="entry name" value="cobS"/>
    <property type="match status" value="1"/>
</dbReference>
<dbReference type="GO" id="GO:0009236">
    <property type="term" value="P:cobalamin biosynthetic process"/>
    <property type="evidence" value="ECO:0007669"/>
    <property type="project" value="UniProtKB-UniRule"/>
</dbReference>
<feature type="transmembrane region" description="Helical" evidence="19">
    <location>
        <begin position="168"/>
        <end position="184"/>
    </location>
</feature>
<evidence type="ECO:0000256" key="11">
    <source>
        <dbReference type="ARBA" id="ARBA00022842"/>
    </source>
</evidence>
<keyword evidence="12 19" id="KW-1133">Transmembrane helix</keyword>
<evidence type="ECO:0000256" key="9">
    <source>
        <dbReference type="ARBA" id="ARBA00022679"/>
    </source>
</evidence>
<comment type="caution">
    <text evidence="20">The sequence shown here is derived from an EMBL/GenBank/DDBJ whole genome shotgun (WGS) entry which is preliminary data.</text>
</comment>
<protein>
    <recommendedName>
        <fullName evidence="6 19">Adenosylcobinamide-GDP ribazoletransferase</fullName>
        <ecNumber evidence="5 19">2.7.8.26</ecNumber>
    </recommendedName>
    <alternativeName>
        <fullName evidence="16 19">Cobalamin synthase</fullName>
    </alternativeName>
    <alternativeName>
        <fullName evidence="15 19">Cobalamin-5'-phosphate synthase</fullName>
    </alternativeName>
</protein>
<reference evidence="20 21" key="1">
    <citation type="submission" date="2019-02" db="EMBL/GenBank/DDBJ databases">
        <authorList>
            <consortium name="Pathogen Informatics"/>
        </authorList>
    </citation>
    <scope>NUCLEOTIDE SEQUENCE [LARGE SCALE GENOMIC DNA]</scope>
    <source>
        <strain evidence="20 21">3012STDY7089603</strain>
    </source>
</reference>
<dbReference type="PANTHER" id="PTHR34148">
    <property type="entry name" value="ADENOSYLCOBINAMIDE-GDP RIBAZOLETRANSFERASE"/>
    <property type="match status" value="1"/>
</dbReference>
<evidence type="ECO:0000256" key="5">
    <source>
        <dbReference type="ARBA" id="ARBA00013200"/>
    </source>
</evidence>
<dbReference type="RefSeq" id="WP_131748873.1">
    <property type="nucleotide sequence ID" value="NZ_CAACYI010000001.1"/>
</dbReference>
<dbReference type="Pfam" id="PF02654">
    <property type="entry name" value="CobS"/>
    <property type="match status" value="1"/>
</dbReference>
<evidence type="ECO:0000256" key="17">
    <source>
        <dbReference type="ARBA" id="ARBA00048623"/>
    </source>
</evidence>
<evidence type="ECO:0000256" key="3">
    <source>
        <dbReference type="ARBA" id="ARBA00004663"/>
    </source>
</evidence>
<feature type="transmembrane region" description="Helical" evidence="19">
    <location>
        <begin position="103"/>
        <end position="121"/>
    </location>
</feature>
<dbReference type="HAMAP" id="MF_00719">
    <property type="entry name" value="CobS"/>
    <property type="match status" value="1"/>
</dbReference>
<dbReference type="EC" id="2.7.8.26" evidence="5 19"/>
<evidence type="ECO:0000256" key="12">
    <source>
        <dbReference type="ARBA" id="ARBA00022989"/>
    </source>
</evidence>
<feature type="transmembrane region" description="Helical" evidence="19">
    <location>
        <begin position="31"/>
        <end position="51"/>
    </location>
</feature>
<evidence type="ECO:0000256" key="1">
    <source>
        <dbReference type="ARBA" id="ARBA00001946"/>
    </source>
</evidence>
<dbReference type="GO" id="GO:0005886">
    <property type="term" value="C:plasma membrane"/>
    <property type="evidence" value="ECO:0007669"/>
    <property type="project" value="UniProtKB-SubCell"/>
</dbReference>
<sequence>MKAFILALQFLTRFYIPIQVDFSDKNLRHSLFFFPWVGLLLGYLLTIPLKVIPNQDISGLVILVLWISFTGGMHLDGLSDTADGFFSNRDRDRVLEIMKDSRVGAFGVISLILVLLAKYVLLSKVQLTLYSLPGILAGARLANALVVGTFPSARPGGMGEMFQKTKPLPYILVSGILFLVYLVLTDKKLIFVLLIQLLVVGLTSLVSLKKIQGVTGDIYGANVELAEAFALLVLGLI</sequence>
<gene>
    <name evidence="19" type="primary">cobS</name>
    <name evidence="20" type="ORF">NCTC13150_00806</name>
</gene>
<dbReference type="AlphaFoldDB" id="A0A8H2QRX1"/>
<dbReference type="UniPathway" id="UPA00148">
    <property type="reaction ID" value="UER00238"/>
</dbReference>
<keyword evidence="8 19" id="KW-0169">Cobalamin biosynthesis</keyword>
<evidence type="ECO:0000256" key="10">
    <source>
        <dbReference type="ARBA" id="ARBA00022692"/>
    </source>
</evidence>
<proteinExistence type="inferred from homology"/>
<name>A0A8H2QRX1_9FIRM</name>
<keyword evidence="11 19" id="KW-0460">Magnesium</keyword>
<evidence type="ECO:0000256" key="2">
    <source>
        <dbReference type="ARBA" id="ARBA00004651"/>
    </source>
</evidence>
<comment type="catalytic activity">
    <reaction evidence="18 19">
        <text>alpha-ribazole 5'-phosphate + adenosylcob(III)inamide-GDP = adenosylcob(III)alamin 5'-phosphate + GMP + H(+)</text>
        <dbReference type="Rhea" id="RHEA:23560"/>
        <dbReference type="ChEBI" id="CHEBI:15378"/>
        <dbReference type="ChEBI" id="CHEBI:57918"/>
        <dbReference type="ChEBI" id="CHEBI:58115"/>
        <dbReference type="ChEBI" id="CHEBI:60487"/>
        <dbReference type="ChEBI" id="CHEBI:60493"/>
        <dbReference type="EC" id="2.7.8.26"/>
    </reaction>
</comment>
<comment type="similarity">
    <text evidence="4 19">Belongs to the CobS family.</text>
</comment>
<evidence type="ECO:0000256" key="6">
    <source>
        <dbReference type="ARBA" id="ARBA00015850"/>
    </source>
</evidence>
<keyword evidence="7 19" id="KW-1003">Cell membrane</keyword>
<evidence type="ECO:0000256" key="19">
    <source>
        <dbReference type="HAMAP-Rule" id="MF_00719"/>
    </source>
</evidence>
<evidence type="ECO:0000256" key="16">
    <source>
        <dbReference type="ARBA" id="ARBA00032853"/>
    </source>
</evidence>
<keyword evidence="21" id="KW-1185">Reference proteome</keyword>
<dbReference type="GO" id="GO:0051073">
    <property type="term" value="F:adenosylcobinamide-GDP ribazoletransferase activity"/>
    <property type="evidence" value="ECO:0007669"/>
    <property type="project" value="UniProtKB-UniRule"/>
</dbReference>
<keyword evidence="9 19" id="KW-0808">Transferase</keyword>
<feature type="transmembrane region" description="Helical" evidence="19">
    <location>
        <begin position="190"/>
        <end position="208"/>
    </location>
</feature>
<keyword evidence="10 19" id="KW-0812">Transmembrane</keyword>
<evidence type="ECO:0000256" key="13">
    <source>
        <dbReference type="ARBA" id="ARBA00023136"/>
    </source>
</evidence>
<dbReference type="GO" id="GO:0008818">
    <property type="term" value="F:cobalamin 5'-phosphate synthase activity"/>
    <property type="evidence" value="ECO:0007669"/>
    <property type="project" value="UniProtKB-UniRule"/>
</dbReference>
<comment type="catalytic activity">
    <reaction evidence="17 19">
        <text>alpha-ribazole + adenosylcob(III)inamide-GDP = adenosylcob(III)alamin + GMP + H(+)</text>
        <dbReference type="Rhea" id="RHEA:16049"/>
        <dbReference type="ChEBI" id="CHEBI:10329"/>
        <dbReference type="ChEBI" id="CHEBI:15378"/>
        <dbReference type="ChEBI" id="CHEBI:18408"/>
        <dbReference type="ChEBI" id="CHEBI:58115"/>
        <dbReference type="ChEBI" id="CHEBI:60487"/>
        <dbReference type="EC" id="2.7.8.26"/>
    </reaction>
</comment>
<evidence type="ECO:0000313" key="20">
    <source>
        <dbReference type="EMBL" id="VFB16286.1"/>
    </source>
</evidence>
<organism evidence="20 21">
    <name type="scientific">Urinicoccus massiliensis</name>
    <dbReference type="NCBI Taxonomy" id="1723382"/>
    <lineage>
        <taxon>Bacteria</taxon>
        <taxon>Bacillati</taxon>
        <taxon>Bacillota</taxon>
        <taxon>Tissierellia</taxon>
        <taxon>Tissierellales</taxon>
        <taxon>Peptoniphilaceae</taxon>
        <taxon>Urinicoccus</taxon>
    </lineage>
</organism>
<evidence type="ECO:0000256" key="8">
    <source>
        <dbReference type="ARBA" id="ARBA00022573"/>
    </source>
</evidence>
<evidence type="ECO:0000256" key="7">
    <source>
        <dbReference type="ARBA" id="ARBA00022475"/>
    </source>
</evidence>
<evidence type="ECO:0000256" key="4">
    <source>
        <dbReference type="ARBA" id="ARBA00010561"/>
    </source>
</evidence>
<dbReference type="Proteomes" id="UP000377798">
    <property type="component" value="Unassembled WGS sequence"/>
</dbReference>
<accession>A0A8H2QRX1</accession>